<proteinExistence type="predicted"/>
<protein>
    <recommendedName>
        <fullName evidence="3">SGNH hydrolase-type esterase domain-containing protein</fullName>
    </recommendedName>
</protein>
<evidence type="ECO:0000313" key="2">
    <source>
        <dbReference type="Proteomes" id="UP000494183"/>
    </source>
</evidence>
<dbReference type="Proteomes" id="UP000494183">
    <property type="component" value="Unassembled WGS sequence"/>
</dbReference>
<gene>
    <name evidence="1" type="ORF">LMG6000_03537</name>
</gene>
<evidence type="ECO:0008006" key="3">
    <source>
        <dbReference type="Google" id="ProtNLM"/>
    </source>
</evidence>
<dbReference type="SUPFAM" id="SSF52266">
    <property type="entry name" value="SGNH hydrolase"/>
    <property type="match status" value="1"/>
</dbReference>
<dbReference type="GO" id="GO:0016788">
    <property type="term" value="F:hydrolase activity, acting on ester bonds"/>
    <property type="evidence" value="ECO:0007669"/>
    <property type="project" value="UniProtKB-ARBA"/>
</dbReference>
<dbReference type="EMBL" id="CADILH010000005">
    <property type="protein sequence ID" value="CAB3934030.1"/>
    <property type="molecule type" value="Genomic_DNA"/>
</dbReference>
<keyword evidence="2" id="KW-1185">Reference proteome</keyword>
<name>A0A6S7FD50_9BURK</name>
<accession>A0A6S7FD50</accession>
<dbReference type="AlphaFoldDB" id="A0A6S7FD50"/>
<dbReference type="InterPro" id="IPR036514">
    <property type="entry name" value="SGNH_hydro_sf"/>
</dbReference>
<sequence>MSTATAAGAGFALGTFRDEIKSALYPEVDSGAVPVIGMHFRALRGVGWRMAERPNEGKLLQAIVTKAPYGLDGTWFDVDKPSGFVPGQLVSVLSPDGLYRSATIAEVKGSSIRFQQSLSHALAVGSSIFNFYLNDAHPHTPGYFAIADDAAAQLNNPYERWRALGLFGGWDKVGNVVLTENANSDYGNPGGAYHAAAALQVSVSDVLSGVQSREFALGVGDYRLSLPLSFARTTGYGSLIRVDVLAWSPQQRTSVTISTDRFRSLDGVFLAEVPFTLDQDTTVSFSLVIEDGTSIDMTLGYGHILRKSARPLDLSLGTTVLFGDSWINWGSVTERFKTKWYPKAKFVQSGVPGNYLGHLLERFDADVIPHKPRNVLVMCGTNDAYRLPTVQQFQDQAAILREKIRAIGARPVFWDCSVCDKNYVDGDRLIPSRVLAIGTDYNGPAPYPTA</sequence>
<dbReference type="Gene3D" id="3.40.50.1110">
    <property type="entry name" value="SGNH hydrolase"/>
    <property type="match status" value="1"/>
</dbReference>
<organism evidence="1 2">
    <name type="scientific">Achromobacter insolitus</name>
    <dbReference type="NCBI Taxonomy" id="217204"/>
    <lineage>
        <taxon>Bacteria</taxon>
        <taxon>Pseudomonadati</taxon>
        <taxon>Pseudomonadota</taxon>
        <taxon>Betaproteobacteria</taxon>
        <taxon>Burkholderiales</taxon>
        <taxon>Alcaligenaceae</taxon>
        <taxon>Achromobacter</taxon>
    </lineage>
</organism>
<reference evidence="1 2" key="1">
    <citation type="submission" date="2020-04" db="EMBL/GenBank/DDBJ databases">
        <authorList>
            <person name="De Canck E."/>
        </authorList>
    </citation>
    <scope>NUCLEOTIDE SEQUENCE [LARGE SCALE GENOMIC DNA]</scope>
    <source>
        <strain evidence="1 2">LMG 6000</strain>
    </source>
</reference>
<evidence type="ECO:0000313" key="1">
    <source>
        <dbReference type="EMBL" id="CAB3934030.1"/>
    </source>
</evidence>